<dbReference type="InterPro" id="IPR013785">
    <property type="entry name" value="Aldolase_TIM"/>
</dbReference>
<name>A0A8D9A710_9HEMI</name>
<dbReference type="GO" id="GO:0008840">
    <property type="term" value="F:4-hydroxy-tetrahydrodipicolinate synthase activity"/>
    <property type="evidence" value="ECO:0007669"/>
    <property type="project" value="TreeGrafter"/>
</dbReference>
<comment type="subunit">
    <text evidence="1">Homotetramer.</text>
</comment>
<organism evidence="3">
    <name type="scientific">Cacopsylla melanoneura</name>
    <dbReference type="NCBI Taxonomy" id="428564"/>
    <lineage>
        <taxon>Eukaryota</taxon>
        <taxon>Metazoa</taxon>
        <taxon>Ecdysozoa</taxon>
        <taxon>Arthropoda</taxon>
        <taxon>Hexapoda</taxon>
        <taxon>Insecta</taxon>
        <taxon>Pterygota</taxon>
        <taxon>Neoptera</taxon>
        <taxon>Paraneoptera</taxon>
        <taxon>Hemiptera</taxon>
        <taxon>Sternorrhyncha</taxon>
        <taxon>Psylloidea</taxon>
        <taxon>Psyllidae</taxon>
        <taxon>Psyllinae</taxon>
        <taxon>Cacopsylla</taxon>
    </lineage>
</organism>
<proteinExistence type="predicted"/>
<dbReference type="AlphaFoldDB" id="A0A8D9A710"/>
<dbReference type="PANTHER" id="PTHR12128:SF66">
    <property type="entry name" value="4-HYDROXY-2-OXOGLUTARATE ALDOLASE, MITOCHONDRIAL"/>
    <property type="match status" value="1"/>
</dbReference>
<sequence>MLAPLTRLSSLASKPLTLQCTASRISLTLQSMMSTSSGQPDLYLKGVYSAIPTTFGPDEEIDFEKFTFNVSKWEKVPLKGYAIGGTNGEQPFLTEEEKLKIIRTLRQLTKKTIIAGTYCESTRATIDLTQKAAQAGANAALILCPYYFQKKMTEDLIYEHFISVADNSPIPVIIYNNTFVTGIDISVNTLVKLAHHENIRGVKDTENIKLANLSNQTKDLNFSVFAGSAGYLLSGLLVGCAGGINALSAVLGDPICEVYDLAKKGKWDEAMKLQHRLVKPDVTLMKEMGVPGTRAAMELYGYYGIDIGINRYRRNRITTISCDPSKEHMVPDFKAL</sequence>
<dbReference type="SUPFAM" id="SSF51569">
    <property type="entry name" value="Aldolase"/>
    <property type="match status" value="1"/>
</dbReference>
<dbReference type="InterPro" id="IPR002220">
    <property type="entry name" value="DapA-like"/>
</dbReference>
<dbReference type="SMART" id="SM01130">
    <property type="entry name" value="DHDPS"/>
    <property type="match status" value="1"/>
</dbReference>
<dbReference type="PANTHER" id="PTHR12128">
    <property type="entry name" value="DIHYDRODIPICOLINATE SYNTHASE"/>
    <property type="match status" value="1"/>
</dbReference>
<dbReference type="Gene3D" id="3.20.20.70">
    <property type="entry name" value="Aldolase class I"/>
    <property type="match status" value="1"/>
</dbReference>
<protein>
    <submittedName>
        <fullName evidence="3">4-hydroxy-2-oxoglutarate aldolase, mitochondrial</fullName>
    </submittedName>
</protein>
<keyword evidence="2" id="KW-0456">Lyase</keyword>
<dbReference type="PRINTS" id="PR00146">
    <property type="entry name" value="DHPICSNTHASE"/>
</dbReference>
<dbReference type="EMBL" id="HBUF01557686">
    <property type="protein sequence ID" value="CAG6760835.1"/>
    <property type="molecule type" value="Transcribed_RNA"/>
</dbReference>
<reference evidence="3" key="1">
    <citation type="submission" date="2021-05" db="EMBL/GenBank/DDBJ databases">
        <authorList>
            <person name="Alioto T."/>
            <person name="Alioto T."/>
            <person name="Gomez Garrido J."/>
        </authorList>
    </citation>
    <scope>NUCLEOTIDE SEQUENCE</scope>
</reference>
<dbReference type="EMBL" id="HBUF01557685">
    <property type="protein sequence ID" value="CAG6760834.1"/>
    <property type="molecule type" value="Transcribed_RNA"/>
</dbReference>
<evidence type="ECO:0000256" key="2">
    <source>
        <dbReference type="ARBA" id="ARBA00023239"/>
    </source>
</evidence>
<evidence type="ECO:0000313" key="3">
    <source>
        <dbReference type="EMBL" id="CAG6760834.1"/>
    </source>
</evidence>
<dbReference type="CDD" id="cd00408">
    <property type="entry name" value="DHDPS-like"/>
    <property type="match status" value="1"/>
</dbReference>
<evidence type="ECO:0000256" key="1">
    <source>
        <dbReference type="ARBA" id="ARBA00011881"/>
    </source>
</evidence>
<accession>A0A8D9A710</accession>
<dbReference type="Pfam" id="PF00701">
    <property type="entry name" value="DHDPS"/>
    <property type="match status" value="1"/>
</dbReference>